<sequence length="133" mass="13788">MIDSTYTADIAGAIALDPSIAANITAGLDGKMDPATQAYAAAYELRQDALLLQKNGISNPTTLDTRTLYQFGQQGGLAVAQASDSENLSSLLSLTPSQLAANGISLNTTVGQWRQTITSKLGSSASQVVLAQK</sequence>
<gene>
    <name evidence="1" type="ORF">CCR94_02195</name>
</gene>
<keyword evidence="2" id="KW-1185">Reference proteome</keyword>
<name>A0A2S6NF11_9HYPH</name>
<organism evidence="1 2">
    <name type="scientific">Rhodoblastus sphagnicola</name>
    <dbReference type="NCBI Taxonomy" id="333368"/>
    <lineage>
        <taxon>Bacteria</taxon>
        <taxon>Pseudomonadati</taxon>
        <taxon>Pseudomonadota</taxon>
        <taxon>Alphaproteobacteria</taxon>
        <taxon>Hyphomicrobiales</taxon>
        <taxon>Rhodoblastaceae</taxon>
        <taxon>Rhodoblastus</taxon>
    </lineage>
</organism>
<dbReference type="EMBL" id="NHSJ01000025">
    <property type="protein sequence ID" value="PPQ33232.1"/>
    <property type="molecule type" value="Genomic_DNA"/>
</dbReference>
<dbReference type="OrthoDB" id="8451926at2"/>
<protein>
    <submittedName>
        <fullName evidence="1">Uncharacterized protein</fullName>
    </submittedName>
</protein>
<accession>A0A2S6NF11</accession>
<evidence type="ECO:0000313" key="1">
    <source>
        <dbReference type="EMBL" id="PPQ33232.1"/>
    </source>
</evidence>
<dbReference type="Gene3D" id="1.10.530.10">
    <property type="match status" value="1"/>
</dbReference>
<dbReference type="RefSeq" id="WP_146089814.1">
    <property type="nucleotide sequence ID" value="NZ_JACIGC010000023.1"/>
</dbReference>
<dbReference type="Proteomes" id="UP000239089">
    <property type="component" value="Unassembled WGS sequence"/>
</dbReference>
<dbReference type="AlphaFoldDB" id="A0A2S6NF11"/>
<comment type="caution">
    <text evidence="1">The sequence shown here is derived from an EMBL/GenBank/DDBJ whole genome shotgun (WGS) entry which is preliminary data.</text>
</comment>
<reference evidence="1 2" key="1">
    <citation type="journal article" date="2018" name="Arch. Microbiol.">
        <title>New insights into the metabolic potential of the phototrophic purple bacterium Rhodopila globiformis DSM 161(T) from its draft genome sequence and evidence for a vanadium-dependent nitrogenase.</title>
        <authorList>
            <person name="Imhoff J.F."/>
            <person name="Rahn T."/>
            <person name="Kunzel S."/>
            <person name="Neulinger S.C."/>
        </authorList>
    </citation>
    <scope>NUCLEOTIDE SEQUENCE [LARGE SCALE GENOMIC DNA]</scope>
    <source>
        <strain evidence="1 2">DSM 16996</strain>
    </source>
</reference>
<evidence type="ECO:0000313" key="2">
    <source>
        <dbReference type="Proteomes" id="UP000239089"/>
    </source>
</evidence>
<proteinExistence type="predicted"/>